<feature type="compositionally biased region" description="Gly residues" evidence="1">
    <location>
        <begin position="14"/>
        <end position="24"/>
    </location>
</feature>
<feature type="region of interest" description="Disordered" evidence="1">
    <location>
        <begin position="1"/>
        <end position="84"/>
    </location>
</feature>
<dbReference type="Proteomes" id="UP000463951">
    <property type="component" value="Chromosome"/>
</dbReference>
<protein>
    <submittedName>
        <fullName evidence="2">Uncharacterized protein</fullName>
    </submittedName>
</protein>
<dbReference type="EMBL" id="AP019620">
    <property type="protein sequence ID" value="BBJ41086.1"/>
    <property type="molecule type" value="Genomic_DNA"/>
</dbReference>
<feature type="compositionally biased region" description="Low complexity" evidence="1">
    <location>
        <begin position="73"/>
        <end position="84"/>
    </location>
</feature>
<gene>
    <name evidence="2" type="ORF">SSPO_038040</name>
</gene>
<feature type="compositionally biased region" description="Low complexity" evidence="1">
    <location>
        <begin position="31"/>
        <end position="43"/>
    </location>
</feature>
<sequence>MRGRLPAEPPEQGVGEGTRGGDGRGLTARIGHPAAPGSAGGASTHRIASPTAMSAPKASAASGCRTPCHSVHTSATTASAPAAP</sequence>
<evidence type="ECO:0000313" key="2">
    <source>
        <dbReference type="EMBL" id="BBJ41086.1"/>
    </source>
</evidence>
<reference evidence="2 3" key="1">
    <citation type="journal article" date="2020" name="Int. J. Syst. Evol. Microbiol.">
        <title>Reclassification of Streptomyces castelarensis and Streptomyces sporoclivatus as later heterotypic synonyms of Streptomyces antimycoticus.</title>
        <authorList>
            <person name="Komaki H."/>
            <person name="Tamura T."/>
        </authorList>
    </citation>
    <scope>NUCLEOTIDE SEQUENCE [LARGE SCALE GENOMIC DNA]</scope>
    <source>
        <strain evidence="2 3">NBRC 100767</strain>
    </source>
</reference>
<proteinExistence type="predicted"/>
<dbReference type="AlphaFoldDB" id="A0A499UXN8"/>
<organism evidence="2 3">
    <name type="scientific">Streptomyces antimycoticus</name>
    <dbReference type="NCBI Taxonomy" id="68175"/>
    <lineage>
        <taxon>Bacteria</taxon>
        <taxon>Bacillati</taxon>
        <taxon>Actinomycetota</taxon>
        <taxon>Actinomycetes</taxon>
        <taxon>Kitasatosporales</taxon>
        <taxon>Streptomycetaceae</taxon>
        <taxon>Streptomyces</taxon>
        <taxon>Streptomyces violaceusniger group</taxon>
    </lineage>
</organism>
<evidence type="ECO:0000313" key="3">
    <source>
        <dbReference type="Proteomes" id="UP000463951"/>
    </source>
</evidence>
<name>A0A499UXN8_9ACTN</name>
<accession>A0A499UXN8</accession>
<evidence type="ECO:0000256" key="1">
    <source>
        <dbReference type="SAM" id="MobiDB-lite"/>
    </source>
</evidence>